<dbReference type="Proteomes" id="UP000823821">
    <property type="component" value="Unassembled WGS sequence"/>
</dbReference>
<accession>A0A9D2KQE3</accession>
<gene>
    <name evidence="3" type="ORF">H9784_09045</name>
</gene>
<keyword evidence="2" id="KW-0732">Signal</keyword>
<evidence type="ECO:0000313" key="3">
    <source>
        <dbReference type="EMBL" id="HJA79692.1"/>
    </source>
</evidence>
<dbReference type="PIRSF" id="PIRSF017082">
    <property type="entry name" value="YflP"/>
    <property type="match status" value="1"/>
</dbReference>
<comment type="similarity">
    <text evidence="1">Belongs to the UPF0065 (bug) family.</text>
</comment>
<evidence type="ECO:0000313" key="4">
    <source>
        <dbReference type="Proteomes" id="UP000823821"/>
    </source>
</evidence>
<proteinExistence type="inferred from homology"/>
<dbReference type="InterPro" id="IPR042100">
    <property type="entry name" value="Bug_dom1"/>
</dbReference>
<dbReference type="Gene3D" id="3.40.190.150">
    <property type="entry name" value="Bordetella uptake gene, domain 1"/>
    <property type="match status" value="1"/>
</dbReference>
<dbReference type="PANTHER" id="PTHR42928:SF5">
    <property type="entry name" value="BLR1237 PROTEIN"/>
    <property type="match status" value="1"/>
</dbReference>
<dbReference type="CDD" id="cd07012">
    <property type="entry name" value="PBP2_Bug_TTT"/>
    <property type="match status" value="1"/>
</dbReference>
<dbReference type="SUPFAM" id="SSF53850">
    <property type="entry name" value="Periplasmic binding protein-like II"/>
    <property type="match status" value="1"/>
</dbReference>
<reference evidence="3" key="1">
    <citation type="journal article" date="2021" name="PeerJ">
        <title>Extensive microbial diversity within the chicken gut microbiome revealed by metagenomics and culture.</title>
        <authorList>
            <person name="Gilroy R."/>
            <person name="Ravi A."/>
            <person name="Getino M."/>
            <person name="Pursley I."/>
            <person name="Horton D.L."/>
            <person name="Alikhan N.F."/>
            <person name="Baker D."/>
            <person name="Gharbi K."/>
            <person name="Hall N."/>
            <person name="Watson M."/>
            <person name="Adriaenssens E.M."/>
            <person name="Foster-Nyarko E."/>
            <person name="Jarju S."/>
            <person name="Secka A."/>
            <person name="Antonio M."/>
            <person name="Oren A."/>
            <person name="Chaudhuri R.R."/>
            <person name="La Ragione R."/>
            <person name="Hildebrand F."/>
            <person name="Pallen M.J."/>
        </authorList>
    </citation>
    <scope>NUCLEOTIDE SEQUENCE</scope>
    <source>
        <strain evidence="3">5032</strain>
    </source>
</reference>
<evidence type="ECO:0000256" key="1">
    <source>
        <dbReference type="ARBA" id="ARBA00006987"/>
    </source>
</evidence>
<reference evidence="3" key="2">
    <citation type="submission" date="2021-04" db="EMBL/GenBank/DDBJ databases">
        <authorList>
            <person name="Gilroy R."/>
        </authorList>
    </citation>
    <scope>NUCLEOTIDE SEQUENCE</scope>
    <source>
        <strain evidence="3">5032</strain>
    </source>
</reference>
<dbReference type="PANTHER" id="PTHR42928">
    <property type="entry name" value="TRICARBOXYLATE-BINDING PROTEIN"/>
    <property type="match status" value="1"/>
</dbReference>
<feature type="chain" id="PRO_5039542654" evidence="2">
    <location>
        <begin position="29"/>
        <end position="320"/>
    </location>
</feature>
<dbReference type="InterPro" id="IPR005064">
    <property type="entry name" value="BUG"/>
</dbReference>
<dbReference type="EMBL" id="DWZD01000047">
    <property type="protein sequence ID" value="HJA79692.1"/>
    <property type="molecule type" value="Genomic_DNA"/>
</dbReference>
<dbReference type="Pfam" id="PF03401">
    <property type="entry name" value="TctC"/>
    <property type="match status" value="1"/>
</dbReference>
<evidence type="ECO:0000256" key="2">
    <source>
        <dbReference type="SAM" id="SignalP"/>
    </source>
</evidence>
<sequence length="320" mass="34623">MRSQLAKSCLAVLVAVCLSLALVGRSDARDYPTRPITLVCCYAAGGDGDLSARLWAEFAEKLLGQPVLVVNKTGGGGVTGTTFAAMARPDGYTLFLAQAGPNIITPIVSNTRYNFDSFKYIARTTIGNCALVVRADAPWNNLEELIRDLKASPNKYSFASPGATTWLSFAMRHLHTTAGVQVKQVEFQGSSQALTSVLGGHADYTFVFPQNYVSQVESGQLKILAIGEHDPRFPKVRTFEEQGFKGSYYGWAGIAAPAKVPDEVVAKLEKVTSELVKDPAFVEKAGNIAATPSYLGSKDWMKALKQQESELSVLLKETKM</sequence>
<name>A0A9D2KQE3_9BACT</name>
<dbReference type="AlphaFoldDB" id="A0A9D2KQE3"/>
<protein>
    <submittedName>
        <fullName evidence="3">Tripartite tricarboxylate transporter substrate binding protein</fullName>
    </submittedName>
</protein>
<comment type="caution">
    <text evidence="3">The sequence shown here is derived from an EMBL/GenBank/DDBJ whole genome shotgun (WGS) entry which is preliminary data.</text>
</comment>
<organism evidence="3 4">
    <name type="scientific">Candidatus Desulfovibrio intestinavium</name>
    <dbReference type="NCBI Taxonomy" id="2838534"/>
    <lineage>
        <taxon>Bacteria</taxon>
        <taxon>Pseudomonadati</taxon>
        <taxon>Thermodesulfobacteriota</taxon>
        <taxon>Desulfovibrionia</taxon>
        <taxon>Desulfovibrionales</taxon>
        <taxon>Desulfovibrionaceae</taxon>
        <taxon>Desulfovibrio</taxon>
    </lineage>
</organism>
<feature type="signal peptide" evidence="2">
    <location>
        <begin position="1"/>
        <end position="28"/>
    </location>
</feature>
<dbReference type="Gene3D" id="3.40.190.10">
    <property type="entry name" value="Periplasmic binding protein-like II"/>
    <property type="match status" value="1"/>
</dbReference>